<sequence length="252" mass="27426">MTLPLIAIPADIRHLDKADWHAVQTQYVNAAVRVSGVLPVLVPALERGMDVDAVLDRVDGVLISGSASNVHPSLYGDEWTEADGPFDPARDATSLELIRRAIDRGIPLIAICRGLQELNVALGGTLAREIQDQPGMWDHRRPPVESRDEMYAIRQPVFIAEGSCIARYLGQSGEIQVNSLHRQAIGTKAPRLQVEASAADGTVEAVSVIDAKGFAVGVQWHPEYWAENDAPSRKLFEAFGDAVRAHANGRRS</sequence>
<dbReference type="PANTHER" id="PTHR43235:SF1">
    <property type="entry name" value="GLUTAMINE AMIDOTRANSFERASE PB2B2.05-RELATED"/>
    <property type="match status" value="1"/>
</dbReference>
<evidence type="ECO:0000313" key="2">
    <source>
        <dbReference type="Proteomes" id="UP001597322"/>
    </source>
</evidence>
<dbReference type="SUPFAM" id="SSF52317">
    <property type="entry name" value="Class I glutamine amidotransferase-like"/>
    <property type="match status" value="1"/>
</dbReference>
<dbReference type="Proteomes" id="UP001597322">
    <property type="component" value="Unassembled WGS sequence"/>
</dbReference>
<keyword evidence="2" id="KW-1185">Reference proteome</keyword>
<reference evidence="2" key="1">
    <citation type="journal article" date="2019" name="Int. J. Syst. Evol. Microbiol.">
        <title>The Global Catalogue of Microorganisms (GCM) 10K type strain sequencing project: providing services to taxonomists for standard genome sequencing and annotation.</title>
        <authorList>
            <consortium name="The Broad Institute Genomics Platform"/>
            <consortium name="The Broad Institute Genome Sequencing Center for Infectious Disease"/>
            <person name="Wu L."/>
            <person name="Ma J."/>
        </authorList>
    </citation>
    <scope>NUCLEOTIDE SEQUENCE [LARGE SCALE GENOMIC DNA]</scope>
    <source>
        <strain evidence="2">CG52</strain>
    </source>
</reference>
<dbReference type="PROSITE" id="PS51273">
    <property type="entry name" value="GATASE_TYPE_1"/>
    <property type="match status" value="1"/>
</dbReference>
<dbReference type="RefSeq" id="WP_377403233.1">
    <property type="nucleotide sequence ID" value="NZ_JBHUEQ010000026.1"/>
</dbReference>
<dbReference type="Pfam" id="PF07722">
    <property type="entry name" value="Peptidase_C26"/>
    <property type="match status" value="1"/>
</dbReference>
<dbReference type="GO" id="GO:0016787">
    <property type="term" value="F:hydrolase activity"/>
    <property type="evidence" value="ECO:0007669"/>
    <property type="project" value="UniProtKB-KW"/>
</dbReference>
<keyword evidence="1" id="KW-0378">Hydrolase</keyword>
<dbReference type="CDD" id="cd01745">
    <property type="entry name" value="GATase1_2"/>
    <property type="match status" value="1"/>
</dbReference>
<dbReference type="InterPro" id="IPR029062">
    <property type="entry name" value="Class_I_gatase-like"/>
</dbReference>
<dbReference type="InterPro" id="IPR011697">
    <property type="entry name" value="Peptidase_C26"/>
</dbReference>
<name>A0ABW4M8W3_9HYPH</name>
<protein>
    <submittedName>
        <fullName evidence="1">Gamma-glutamyl-gamma-aminobutyrate hydrolase family protein</fullName>
    </submittedName>
</protein>
<organism evidence="1 2">
    <name type="scientific">Rhizobium helianthi</name>
    <dbReference type="NCBI Taxonomy" id="1132695"/>
    <lineage>
        <taxon>Bacteria</taxon>
        <taxon>Pseudomonadati</taxon>
        <taxon>Pseudomonadota</taxon>
        <taxon>Alphaproteobacteria</taxon>
        <taxon>Hyphomicrobiales</taxon>
        <taxon>Rhizobiaceae</taxon>
        <taxon>Rhizobium/Agrobacterium group</taxon>
        <taxon>Rhizobium</taxon>
    </lineage>
</organism>
<proteinExistence type="predicted"/>
<evidence type="ECO:0000313" key="1">
    <source>
        <dbReference type="EMBL" id="MFD1746895.1"/>
    </source>
</evidence>
<dbReference type="PANTHER" id="PTHR43235">
    <property type="entry name" value="GLUTAMINE AMIDOTRANSFERASE PB2B2.05-RELATED"/>
    <property type="match status" value="1"/>
</dbReference>
<dbReference type="InterPro" id="IPR044668">
    <property type="entry name" value="PuuD-like"/>
</dbReference>
<gene>
    <name evidence="1" type="ORF">ACFSE1_15570</name>
</gene>
<dbReference type="EMBL" id="JBHUEQ010000026">
    <property type="protein sequence ID" value="MFD1746895.1"/>
    <property type="molecule type" value="Genomic_DNA"/>
</dbReference>
<dbReference type="Gene3D" id="3.40.50.880">
    <property type="match status" value="1"/>
</dbReference>
<comment type="caution">
    <text evidence="1">The sequence shown here is derived from an EMBL/GenBank/DDBJ whole genome shotgun (WGS) entry which is preliminary data.</text>
</comment>
<accession>A0ABW4M8W3</accession>